<dbReference type="GO" id="GO:0005886">
    <property type="term" value="C:plasma membrane"/>
    <property type="evidence" value="ECO:0007669"/>
    <property type="project" value="TreeGrafter"/>
</dbReference>
<dbReference type="SUPFAM" id="SSF55073">
    <property type="entry name" value="Nucleotide cyclase"/>
    <property type="match status" value="1"/>
</dbReference>
<dbReference type="SUPFAM" id="SSF52172">
    <property type="entry name" value="CheY-like"/>
    <property type="match status" value="1"/>
</dbReference>
<feature type="non-terminal residue" evidence="3">
    <location>
        <position position="245"/>
    </location>
</feature>
<dbReference type="Gene3D" id="3.30.70.270">
    <property type="match status" value="1"/>
</dbReference>
<evidence type="ECO:0000259" key="2">
    <source>
        <dbReference type="PROSITE" id="PS50887"/>
    </source>
</evidence>
<dbReference type="InterPro" id="IPR000160">
    <property type="entry name" value="GGDEF_dom"/>
</dbReference>
<evidence type="ECO:0000313" key="3">
    <source>
        <dbReference type="EMBL" id="GAG34309.1"/>
    </source>
</evidence>
<sequence>VCLSLSHGQKTFRAIRSLREIRPNARIVVACGAADEPAARHALSHGADEYVLEPVQREDLERAFHLPPLHRLAMPPDTSRPTLREVVQLSGVLKQLGDGPAATLERLAELVRQAFGAAGVAVQLDGLTASAGDATTPVLEEIILRQDKPVGRVALARKEEGSYAASVGTRLAEYTRLIEVTVAQAHEQDRWRNLAWTDDLSGLRNRRYFEKVLAELVARASRQRLHLTILLFDIDDFKTYNDRCG</sequence>
<dbReference type="PROSITE" id="PS50110">
    <property type="entry name" value="RESPONSE_REGULATORY"/>
    <property type="match status" value="1"/>
</dbReference>
<dbReference type="EMBL" id="BARS01046912">
    <property type="protein sequence ID" value="GAG34309.1"/>
    <property type="molecule type" value="Genomic_DNA"/>
</dbReference>
<dbReference type="AlphaFoldDB" id="X0WTI9"/>
<dbReference type="PANTHER" id="PTHR45138">
    <property type="entry name" value="REGULATORY COMPONENTS OF SENSORY TRANSDUCTION SYSTEM"/>
    <property type="match status" value="1"/>
</dbReference>
<dbReference type="GO" id="GO:0000160">
    <property type="term" value="P:phosphorelay signal transduction system"/>
    <property type="evidence" value="ECO:0007669"/>
    <property type="project" value="InterPro"/>
</dbReference>
<feature type="domain" description="Response regulatory" evidence="1">
    <location>
        <begin position="1"/>
        <end position="68"/>
    </location>
</feature>
<dbReference type="InterPro" id="IPR050469">
    <property type="entry name" value="Diguanylate_Cyclase"/>
</dbReference>
<proteinExistence type="predicted"/>
<accession>X0WTI9</accession>
<dbReference type="NCBIfam" id="TIGR00254">
    <property type="entry name" value="GGDEF"/>
    <property type="match status" value="1"/>
</dbReference>
<dbReference type="PANTHER" id="PTHR45138:SF9">
    <property type="entry name" value="DIGUANYLATE CYCLASE DGCM-RELATED"/>
    <property type="match status" value="1"/>
</dbReference>
<dbReference type="InterPro" id="IPR001789">
    <property type="entry name" value="Sig_transdc_resp-reg_receiver"/>
</dbReference>
<organism evidence="3">
    <name type="scientific">marine sediment metagenome</name>
    <dbReference type="NCBI Taxonomy" id="412755"/>
    <lineage>
        <taxon>unclassified sequences</taxon>
        <taxon>metagenomes</taxon>
        <taxon>ecological metagenomes</taxon>
    </lineage>
</organism>
<evidence type="ECO:0008006" key="4">
    <source>
        <dbReference type="Google" id="ProtNLM"/>
    </source>
</evidence>
<dbReference type="Pfam" id="PF00990">
    <property type="entry name" value="GGDEF"/>
    <property type="match status" value="1"/>
</dbReference>
<dbReference type="GO" id="GO:0043709">
    <property type="term" value="P:cell adhesion involved in single-species biofilm formation"/>
    <property type="evidence" value="ECO:0007669"/>
    <property type="project" value="TreeGrafter"/>
</dbReference>
<evidence type="ECO:0000259" key="1">
    <source>
        <dbReference type="PROSITE" id="PS50110"/>
    </source>
</evidence>
<dbReference type="GO" id="GO:1902201">
    <property type="term" value="P:negative regulation of bacterial-type flagellum-dependent cell motility"/>
    <property type="evidence" value="ECO:0007669"/>
    <property type="project" value="TreeGrafter"/>
</dbReference>
<dbReference type="InterPro" id="IPR043128">
    <property type="entry name" value="Rev_trsase/Diguanyl_cyclase"/>
</dbReference>
<dbReference type="InterPro" id="IPR029787">
    <property type="entry name" value="Nucleotide_cyclase"/>
</dbReference>
<dbReference type="InterPro" id="IPR011006">
    <property type="entry name" value="CheY-like_superfamily"/>
</dbReference>
<dbReference type="Gene3D" id="3.40.50.2300">
    <property type="match status" value="1"/>
</dbReference>
<gene>
    <name evidence="3" type="ORF">S01H1_70534</name>
</gene>
<feature type="non-terminal residue" evidence="3">
    <location>
        <position position="1"/>
    </location>
</feature>
<protein>
    <recommendedName>
        <fullName evidence="4">Response regulatory domain-containing protein</fullName>
    </recommendedName>
</protein>
<comment type="caution">
    <text evidence="3">The sequence shown here is derived from an EMBL/GenBank/DDBJ whole genome shotgun (WGS) entry which is preliminary data.</text>
</comment>
<reference evidence="3" key="1">
    <citation type="journal article" date="2014" name="Front. Microbiol.">
        <title>High frequency of phylogenetically diverse reductive dehalogenase-homologous genes in deep subseafloor sedimentary metagenomes.</title>
        <authorList>
            <person name="Kawai M."/>
            <person name="Futagami T."/>
            <person name="Toyoda A."/>
            <person name="Takaki Y."/>
            <person name="Nishi S."/>
            <person name="Hori S."/>
            <person name="Arai W."/>
            <person name="Tsubouchi T."/>
            <person name="Morono Y."/>
            <person name="Uchiyama I."/>
            <person name="Ito T."/>
            <person name="Fujiyama A."/>
            <person name="Inagaki F."/>
            <person name="Takami H."/>
        </authorList>
    </citation>
    <scope>NUCLEOTIDE SEQUENCE</scope>
    <source>
        <strain evidence="3">Expedition CK06-06</strain>
    </source>
</reference>
<feature type="domain" description="GGDEF" evidence="2">
    <location>
        <begin position="225"/>
        <end position="245"/>
    </location>
</feature>
<dbReference type="PROSITE" id="PS50887">
    <property type="entry name" value="GGDEF"/>
    <property type="match status" value="1"/>
</dbReference>
<dbReference type="GO" id="GO:0052621">
    <property type="term" value="F:diguanylate cyclase activity"/>
    <property type="evidence" value="ECO:0007669"/>
    <property type="project" value="TreeGrafter"/>
</dbReference>
<name>X0WTI9_9ZZZZ</name>